<dbReference type="EMBL" id="QZWG01000004">
    <property type="protein sequence ID" value="RZC16056.1"/>
    <property type="molecule type" value="Genomic_DNA"/>
</dbReference>
<keyword evidence="1" id="KW-1133">Transmembrane helix</keyword>
<name>A0A445KZA7_GLYSO</name>
<dbReference type="Proteomes" id="UP000289340">
    <property type="component" value="Chromosome 4"/>
</dbReference>
<keyword evidence="3" id="KW-1185">Reference proteome</keyword>
<protein>
    <recommendedName>
        <fullName evidence="4">DUF2062 domain-containing protein</fullName>
    </recommendedName>
</protein>
<dbReference type="PANTHER" id="PTHR35102:SF1">
    <property type="entry name" value="E3 UBIQUITIN-PROTEIN LIGASE"/>
    <property type="match status" value="1"/>
</dbReference>
<organism evidence="2 3">
    <name type="scientific">Glycine soja</name>
    <name type="common">Wild soybean</name>
    <dbReference type="NCBI Taxonomy" id="3848"/>
    <lineage>
        <taxon>Eukaryota</taxon>
        <taxon>Viridiplantae</taxon>
        <taxon>Streptophyta</taxon>
        <taxon>Embryophyta</taxon>
        <taxon>Tracheophyta</taxon>
        <taxon>Spermatophyta</taxon>
        <taxon>Magnoliopsida</taxon>
        <taxon>eudicotyledons</taxon>
        <taxon>Gunneridae</taxon>
        <taxon>Pentapetalae</taxon>
        <taxon>rosids</taxon>
        <taxon>fabids</taxon>
        <taxon>Fabales</taxon>
        <taxon>Fabaceae</taxon>
        <taxon>Papilionoideae</taxon>
        <taxon>50 kb inversion clade</taxon>
        <taxon>NPAAA clade</taxon>
        <taxon>indigoferoid/millettioid clade</taxon>
        <taxon>Phaseoleae</taxon>
        <taxon>Glycine</taxon>
        <taxon>Glycine subgen. Soja</taxon>
    </lineage>
</organism>
<evidence type="ECO:0000256" key="1">
    <source>
        <dbReference type="SAM" id="Phobius"/>
    </source>
</evidence>
<comment type="caution">
    <text evidence="2">The sequence shown here is derived from an EMBL/GenBank/DDBJ whole genome shotgun (WGS) entry which is preliminary data.</text>
</comment>
<feature type="transmembrane region" description="Helical" evidence="1">
    <location>
        <begin position="122"/>
        <end position="148"/>
    </location>
</feature>
<gene>
    <name evidence="2" type="ORF">D0Y65_009375</name>
</gene>
<sequence>MVNGNVRITSWVQKKITDPLLSIIRRGTEPNQLAFSAALGITLGLFPICGVTVFLCGMAIALLGSFCHAPTVMLANFIATPIELSLVVPFLRLGEVISGGSHFPLTSDALKKVLTGQASREVLLSVAHALLGWLVASPFILGTLYIVLLPCFKILVHNFSSVPLSPKKPLNPHSEVKLKRRKSDCQPEFIANLLRGPASARVVAEVEPVRLYDVLVLHCHQVHDVDR</sequence>
<feature type="transmembrane region" description="Helical" evidence="1">
    <location>
        <begin position="72"/>
        <end position="91"/>
    </location>
</feature>
<feature type="transmembrane region" description="Helical" evidence="1">
    <location>
        <begin position="33"/>
        <end position="66"/>
    </location>
</feature>
<keyword evidence="1" id="KW-0472">Membrane</keyword>
<reference evidence="2 3" key="1">
    <citation type="submission" date="2018-09" db="EMBL/GenBank/DDBJ databases">
        <title>A high-quality reference genome of wild soybean provides a powerful tool to mine soybean genomes.</title>
        <authorList>
            <person name="Xie M."/>
            <person name="Chung C.Y.L."/>
            <person name="Li M.-W."/>
            <person name="Wong F.-L."/>
            <person name="Chan T.-F."/>
            <person name="Lam H.-M."/>
        </authorList>
    </citation>
    <scope>NUCLEOTIDE SEQUENCE [LARGE SCALE GENOMIC DNA]</scope>
    <source>
        <strain evidence="3">cv. W05</strain>
        <tissue evidence="2">Hypocotyl of etiolated seedlings</tissue>
    </source>
</reference>
<evidence type="ECO:0000313" key="3">
    <source>
        <dbReference type="Proteomes" id="UP000289340"/>
    </source>
</evidence>
<keyword evidence="1" id="KW-0812">Transmembrane</keyword>
<accession>A0A445KZA7</accession>
<dbReference type="AlphaFoldDB" id="A0A445KZA7"/>
<dbReference type="PANTHER" id="PTHR35102">
    <property type="entry name" value="E3 UBIQUITIN-PROTEIN LIGASE"/>
    <property type="match status" value="1"/>
</dbReference>
<evidence type="ECO:0000313" key="2">
    <source>
        <dbReference type="EMBL" id="RZC16056.1"/>
    </source>
</evidence>
<proteinExistence type="predicted"/>
<evidence type="ECO:0008006" key="4">
    <source>
        <dbReference type="Google" id="ProtNLM"/>
    </source>
</evidence>